<accession>A0A9X1V811</accession>
<feature type="region of interest" description="Disordered" evidence="1">
    <location>
        <begin position="480"/>
        <end position="508"/>
    </location>
</feature>
<gene>
    <name evidence="2" type="ORF">MM817_00074</name>
</gene>
<keyword evidence="3" id="KW-1185">Reference proteome</keyword>
<dbReference type="RefSeq" id="WP_241711460.1">
    <property type="nucleotide sequence ID" value="NZ_JALBUF010000001.1"/>
</dbReference>
<proteinExistence type="predicted"/>
<evidence type="ECO:0000256" key="1">
    <source>
        <dbReference type="SAM" id="MobiDB-lite"/>
    </source>
</evidence>
<organism evidence="2 3">
    <name type="scientific">Sulfoacidibacillus ferrooxidans</name>
    <dbReference type="NCBI Taxonomy" id="2005001"/>
    <lineage>
        <taxon>Bacteria</taxon>
        <taxon>Bacillati</taxon>
        <taxon>Bacillota</taxon>
        <taxon>Bacilli</taxon>
        <taxon>Bacillales</taxon>
        <taxon>Alicyclobacillaceae</taxon>
        <taxon>Sulfoacidibacillus</taxon>
    </lineage>
</organism>
<name>A0A9X1V811_9BACL</name>
<protein>
    <submittedName>
        <fullName evidence="2">Uncharacterized protein</fullName>
    </submittedName>
</protein>
<dbReference type="Proteomes" id="UP001139263">
    <property type="component" value="Unassembled WGS sequence"/>
</dbReference>
<sequence length="508" mass="58528">MSIRRMVTGTIALLTGMVFIDLTLFPSVQKQLFSYLSLHHKQAFGHRAVHASEGRKQHGIHVVQNIVYPVIPSFIALRKFPYPYDAMLAITSDADGLTLDKFNIIHRFLNTNEKTIMGTGLGLDISDSCFFFVGNDRPGYLDAHKHITWQDQMSYFYRLSTSDLHDASPIIYYSKVGWIDSLHGFGDFSLLNKKDTLFHRVFAQAAVNAIKENNLLYRVWINHGNESNVGNFGNIKSSYQQGDLPSSPYYIADLARSAGVQFIWTGRDDHFGRDSLIYPIKLRDGYRCFGFHRYTDDGYTTSHGVLWNWNPRFLSRQLSIAHLHEVEKKHEYVCIAQHLGGNPSYPPFYGDNLTALLRLKQEYQHGHILVTRTSRLLQYNEIQQYIHIHSYIKNGMTTIVIDQIRDPVLGYYRPTLEQLRGITFYTSNPQATTLKVGRFTIPKEQLVSNQPDYTGQPSIEIKWFPANTNDYTKKFSHLEQKNGDTQQQTAHMTEDTPHPSWMYQEDPL</sequence>
<dbReference type="AlphaFoldDB" id="A0A9X1V811"/>
<evidence type="ECO:0000313" key="2">
    <source>
        <dbReference type="EMBL" id="MCI0181828.1"/>
    </source>
</evidence>
<comment type="caution">
    <text evidence="2">The sequence shown here is derived from an EMBL/GenBank/DDBJ whole genome shotgun (WGS) entry which is preliminary data.</text>
</comment>
<reference evidence="2" key="1">
    <citation type="submission" date="2022-03" db="EMBL/GenBank/DDBJ databases">
        <title>Draft Genome Sequence of Firmicute Strain S0AB, a Heterotrophic Iron/Sulfur-Oxidizing Extreme Acidophile.</title>
        <authorList>
            <person name="Vergara E."/>
            <person name="Pakostova E."/>
            <person name="Johnson D.B."/>
            <person name="Holmes D.S."/>
        </authorList>
    </citation>
    <scope>NUCLEOTIDE SEQUENCE</scope>
    <source>
        <strain evidence="2">S0AB</strain>
    </source>
</reference>
<evidence type="ECO:0000313" key="3">
    <source>
        <dbReference type="Proteomes" id="UP001139263"/>
    </source>
</evidence>
<dbReference type="EMBL" id="JALBUF010000001">
    <property type="protein sequence ID" value="MCI0181828.1"/>
    <property type="molecule type" value="Genomic_DNA"/>
</dbReference>